<comment type="catalytic activity">
    <reaction evidence="5">
        <text>Hydrolysis of proteins to small peptides in the presence of ATP and magnesium. alpha-casein is the usual test substrate. In the absence of ATP, only oligopeptides shorter than five residues are hydrolyzed (such as succinyl-Leu-Tyr-|-NHMec, and Leu-Tyr-Leu-|-Tyr-Trp, in which cleavage of the -Tyr-|-Leu- and -Tyr-|-Trp bonds also occurs).</text>
        <dbReference type="EC" id="3.4.21.92"/>
    </reaction>
</comment>
<dbReference type="PANTHER" id="PTHR10381:SF11">
    <property type="entry name" value="ATP-DEPENDENT CLP PROTEASE PROTEOLYTIC SUBUNIT, MITOCHONDRIAL"/>
    <property type="match status" value="1"/>
</dbReference>
<evidence type="ECO:0000256" key="2">
    <source>
        <dbReference type="ARBA" id="ARBA00022670"/>
    </source>
</evidence>
<dbReference type="RefSeq" id="WP_053335189.1">
    <property type="nucleotide sequence ID" value="NZ_JMFG01000025.1"/>
</dbReference>
<evidence type="ECO:0000256" key="4">
    <source>
        <dbReference type="ARBA" id="ARBA00022825"/>
    </source>
</evidence>
<dbReference type="GO" id="GO:0004176">
    <property type="term" value="F:ATP-dependent peptidase activity"/>
    <property type="evidence" value="ECO:0007669"/>
    <property type="project" value="InterPro"/>
</dbReference>
<dbReference type="Proteomes" id="UP000027284">
    <property type="component" value="Unassembled WGS sequence"/>
</dbReference>
<gene>
    <name evidence="7" type="ORF">EG19_06850</name>
</gene>
<dbReference type="InterPro" id="IPR023562">
    <property type="entry name" value="ClpP/TepA"/>
</dbReference>
<evidence type="ECO:0000256" key="1">
    <source>
        <dbReference type="ARBA" id="ARBA00007039"/>
    </source>
</evidence>
<dbReference type="STRING" id="1312852.EG19_06850"/>
<accession>A0A062XUX5</accession>
<comment type="similarity">
    <text evidence="1 6">Belongs to the peptidase S14 family.</text>
</comment>
<dbReference type="PRINTS" id="PR00127">
    <property type="entry name" value="CLPPROTEASEP"/>
</dbReference>
<dbReference type="InterPro" id="IPR001907">
    <property type="entry name" value="ClpP"/>
</dbReference>
<dbReference type="Pfam" id="PF00574">
    <property type="entry name" value="CLP_protease"/>
    <property type="match status" value="1"/>
</dbReference>
<evidence type="ECO:0000313" key="8">
    <source>
        <dbReference type="Proteomes" id="UP000027284"/>
    </source>
</evidence>
<protein>
    <recommendedName>
        <fullName evidence="6">ATP-dependent Clp protease proteolytic subunit</fullName>
    </recommendedName>
</protein>
<keyword evidence="2" id="KW-0645">Protease</keyword>
<dbReference type="GO" id="GO:0009368">
    <property type="term" value="C:endopeptidase Clp complex"/>
    <property type="evidence" value="ECO:0007669"/>
    <property type="project" value="TreeGrafter"/>
</dbReference>
<proteinExistence type="inferred from homology"/>
<dbReference type="GO" id="GO:0006515">
    <property type="term" value="P:protein quality control for misfolded or incompletely synthesized proteins"/>
    <property type="evidence" value="ECO:0007669"/>
    <property type="project" value="TreeGrafter"/>
</dbReference>
<reference evidence="7 8" key="1">
    <citation type="submission" date="2014-04" db="EMBL/GenBank/DDBJ databases">
        <title>The Genome Sequence of Thermoanaerobaculum aquaticum MP-01, The First Cultivated Group 23 Acidobacterium.</title>
        <authorList>
            <person name="Stamps B.W."/>
            <person name="Losey N.A."/>
            <person name="Lawson P.A."/>
            <person name="Stevenson B.S."/>
        </authorList>
    </citation>
    <scope>NUCLEOTIDE SEQUENCE [LARGE SCALE GENOMIC DNA]</scope>
    <source>
        <strain evidence="7 8">MP-01</strain>
    </source>
</reference>
<dbReference type="PROSITE" id="PS00381">
    <property type="entry name" value="CLP_PROTEASE_SER"/>
    <property type="match status" value="1"/>
</dbReference>
<feature type="active site" evidence="5">
    <location>
        <position position="78"/>
    </location>
</feature>
<dbReference type="SUPFAM" id="SSF52096">
    <property type="entry name" value="ClpP/crotonase"/>
    <property type="match status" value="1"/>
</dbReference>
<name>A0A062XUX5_9BACT</name>
<comment type="caution">
    <text evidence="7">The sequence shown here is derived from an EMBL/GenBank/DDBJ whole genome shotgun (WGS) entry which is preliminary data.</text>
</comment>
<dbReference type="CDD" id="cd07017">
    <property type="entry name" value="S14_ClpP_2"/>
    <property type="match status" value="1"/>
</dbReference>
<dbReference type="GO" id="GO:0051117">
    <property type="term" value="F:ATPase binding"/>
    <property type="evidence" value="ECO:0007669"/>
    <property type="project" value="TreeGrafter"/>
</dbReference>
<dbReference type="Gene3D" id="3.90.226.10">
    <property type="entry name" value="2-enoyl-CoA Hydratase, Chain A, domain 1"/>
    <property type="match status" value="1"/>
</dbReference>
<dbReference type="InterPro" id="IPR018215">
    <property type="entry name" value="ClpP_Ser_AS"/>
</dbReference>
<evidence type="ECO:0000256" key="3">
    <source>
        <dbReference type="ARBA" id="ARBA00022801"/>
    </source>
</evidence>
<evidence type="ECO:0000256" key="5">
    <source>
        <dbReference type="PROSITE-ProRule" id="PRU10085"/>
    </source>
</evidence>
<sequence>MDALLSHRILFLGEPITTEVANRLISGLLLLDADDHQAQIDLYINCSGGNVLDGLAIIDVIQCIQAPVSTICVGRAASMAAWILAAGAKGKRYAAPNAEVMLHQVAASFAGQTSDIRIYTQRMVGLQQRLVGMLARWTGQSRQRITKDMEHEFFMTAEKAKEYGIVDAILEPYVREDG</sequence>
<dbReference type="PANTHER" id="PTHR10381">
    <property type="entry name" value="ATP-DEPENDENT CLP PROTEASE PROTEOLYTIC SUBUNIT"/>
    <property type="match status" value="1"/>
</dbReference>
<dbReference type="GO" id="GO:0004252">
    <property type="term" value="F:serine-type endopeptidase activity"/>
    <property type="evidence" value="ECO:0007669"/>
    <property type="project" value="InterPro"/>
</dbReference>
<dbReference type="AlphaFoldDB" id="A0A062XUX5"/>
<dbReference type="EMBL" id="JMFG01000025">
    <property type="protein sequence ID" value="KDA53199.1"/>
    <property type="molecule type" value="Genomic_DNA"/>
</dbReference>
<dbReference type="OrthoDB" id="9802800at2"/>
<keyword evidence="3" id="KW-0378">Hydrolase</keyword>
<evidence type="ECO:0000256" key="6">
    <source>
        <dbReference type="RuleBase" id="RU003567"/>
    </source>
</evidence>
<organism evidence="7 8">
    <name type="scientific">Thermoanaerobaculum aquaticum</name>
    <dbReference type="NCBI Taxonomy" id="1312852"/>
    <lineage>
        <taxon>Bacteria</taxon>
        <taxon>Pseudomonadati</taxon>
        <taxon>Acidobacteriota</taxon>
        <taxon>Thermoanaerobaculia</taxon>
        <taxon>Thermoanaerobaculales</taxon>
        <taxon>Thermoanaerobaculaceae</taxon>
        <taxon>Thermoanaerobaculum</taxon>
    </lineage>
</organism>
<evidence type="ECO:0000313" key="7">
    <source>
        <dbReference type="EMBL" id="KDA53199.1"/>
    </source>
</evidence>
<dbReference type="InterPro" id="IPR029045">
    <property type="entry name" value="ClpP/crotonase-like_dom_sf"/>
</dbReference>
<keyword evidence="8" id="KW-1185">Reference proteome</keyword>
<keyword evidence="4" id="KW-0720">Serine protease</keyword>